<organism evidence="2 3">
    <name type="scientific">Gigaspora margarita</name>
    <dbReference type="NCBI Taxonomy" id="4874"/>
    <lineage>
        <taxon>Eukaryota</taxon>
        <taxon>Fungi</taxon>
        <taxon>Fungi incertae sedis</taxon>
        <taxon>Mucoromycota</taxon>
        <taxon>Glomeromycotina</taxon>
        <taxon>Glomeromycetes</taxon>
        <taxon>Diversisporales</taxon>
        <taxon>Gigasporaceae</taxon>
        <taxon>Gigaspora</taxon>
    </lineage>
</organism>
<sequence length="41" mass="4497">QRFILCEDSTNSTSATSDTNNESDANMDFNPESLVDAVLDE</sequence>
<evidence type="ECO:0000256" key="1">
    <source>
        <dbReference type="SAM" id="MobiDB-lite"/>
    </source>
</evidence>
<name>A0ABN7UZP4_GIGMA</name>
<dbReference type="EMBL" id="CAJVQB010007787">
    <property type="protein sequence ID" value="CAG8709080.1"/>
    <property type="molecule type" value="Genomic_DNA"/>
</dbReference>
<gene>
    <name evidence="2" type="ORF">GMARGA_LOCUS12626</name>
</gene>
<feature type="region of interest" description="Disordered" evidence="1">
    <location>
        <begin position="1"/>
        <end position="41"/>
    </location>
</feature>
<accession>A0ABN7UZP4</accession>
<keyword evidence="3" id="KW-1185">Reference proteome</keyword>
<comment type="caution">
    <text evidence="2">The sequence shown here is derived from an EMBL/GenBank/DDBJ whole genome shotgun (WGS) entry which is preliminary data.</text>
</comment>
<evidence type="ECO:0000313" key="3">
    <source>
        <dbReference type="Proteomes" id="UP000789901"/>
    </source>
</evidence>
<proteinExistence type="predicted"/>
<reference evidence="2 3" key="1">
    <citation type="submission" date="2021-06" db="EMBL/GenBank/DDBJ databases">
        <authorList>
            <person name="Kallberg Y."/>
            <person name="Tangrot J."/>
            <person name="Rosling A."/>
        </authorList>
    </citation>
    <scope>NUCLEOTIDE SEQUENCE [LARGE SCALE GENOMIC DNA]</scope>
    <source>
        <strain evidence="2 3">120-4 pot B 10/14</strain>
    </source>
</reference>
<feature type="compositionally biased region" description="Low complexity" evidence="1">
    <location>
        <begin position="7"/>
        <end position="24"/>
    </location>
</feature>
<feature type="non-terminal residue" evidence="2">
    <location>
        <position position="1"/>
    </location>
</feature>
<evidence type="ECO:0000313" key="2">
    <source>
        <dbReference type="EMBL" id="CAG8709080.1"/>
    </source>
</evidence>
<protein>
    <submittedName>
        <fullName evidence="2">28018_t:CDS:1</fullName>
    </submittedName>
</protein>
<dbReference type="Proteomes" id="UP000789901">
    <property type="component" value="Unassembled WGS sequence"/>
</dbReference>